<reference evidence="2 3" key="1">
    <citation type="submission" date="2019-02" db="EMBL/GenBank/DDBJ databases">
        <title>Genome sequencing of the rare red list fungi Antrodiella citrinella (Flaviporus citrinellus).</title>
        <authorList>
            <person name="Buettner E."/>
            <person name="Kellner H."/>
        </authorList>
    </citation>
    <scope>NUCLEOTIDE SEQUENCE [LARGE SCALE GENOMIC DNA]</scope>
    <source>
        <strain evidence="2 3">DSM 108506</strain>
    </source>
</reference>
<gene>
    <name evidence="2" type="ORF">EUX98_g4028</name>
</gene>
<dbReference type="Proteomes" id="UP000308730">
    <property type="component" value="Unassembled WGS sequence"/>
</dbReference>
<feature type="region of interest" description="Disordered" evidence="1">
    <location>
        <begin position="1"/>
        <end position="89"/>
    </location>
</feature>
<accession>A0A4S4MX35</accession>
<evidence type="ECO:0000313" key="2">
    <source>
        <dbReference type="EMBL" id="THH30157.1"/>
    </source>
</evidence>
<feature type="compositionally biased region" description="Basic and acidic residues" evidence="1">
    <location>
        <begin position="47"/>
        <end position="66"/>
    </location>
</feature>
<evidence type="ECO:0000313" key="3">
    <source>
        <dbReference type="Proteomes" id="UP000308730"/>
    </source>
</evidence>
<dbReference type="AlphaFoldDB" id="A0A4S4MX35"/>
<protein>
    <submittedName>
        <fullName evidence="2">Uncharacterized protein</fullName>
    </submittedName>
</protein>
<evidence type="ECO:0000256" key="1">
    <source>
        <dbReference type="SAM" id="MobiDB-lite"/>
    </source>
</evidence>
<feature type="non-terminal residue" evidence="2">
    <location>
        <position position="1"/>
    </location>
</feature>
<sequence>ASTGSGVAAKKPAARKKQKQLAATEPAVLEEQPDGGPSPQSGAMADGSHDKAMLMDEKADGSEGDKVVAAAGPSNLKAEEVGKKGSTKSNEIIADTKVSLLPPPSLPSLCTAPLPSLASLNGQSIETGIRWGFLARMASLLRRVT</sequence>
<dbReference type="EMBL" id="SGPM01000092">
    <property type="protein sequence ID" value="THH30157.1"/>
    <property type="molecule type" value="Genomic_DNA"/>
</dbReference>
<organism evidence="2 3">
    <name type="scientific">Antrodiella citrinella</name>
    <dbReference type="NCBI Taxonomy" id="2447956"/>
    <lineage>
        <taxon>Eukaryota</taxon>
        <taxon>Fungi</taxon>
        <taxon>Dikarya</taxon>
        <taxon>Basidiomycota</taxon>
        <taxon>Agaricomycotina</taxon>
        <taxon>Agaricomycetes</taxon>
        <taxon>Polyporales</taxon>
        <taxon>Steccherinaceae</taxon>
        <taxon>Antrodiella</taxon>
    </lineage>
</organism>
<proteinExistence type="predicted"/>
<name>A0A4S4MX35_9APHY</name>
<keyword evidence="3" id="KW-1185">Reference proteome</keyword>
<comment type="caution">
    <text evidence="2">The sequence shown here is derived from an EMBL/GenBank/DDBJ whole genome shotgun (WGS) entry which is preliminary data.</text>
</comment>